<evidence type="ECO:0000256" key="1">
    <source>
        <dbReference type="ARBA" id="ARBA00004651"/>
    </source>
</evidence>
<evidence type="ECO:0000313" key="6">
    <source>
        <dbReference type="Proteomes" id="UP000593577"/>
    </source>
</evidence>
<dbReference type="Pfam" id="PF02705">
    <property type="entry name" value="K_trans"/>
    <property type="match status" value="1"/>
</dbReference>
<keyword evidence="3" id="KW-0812">Transmembrane</keyword>
<dbReference type="InterPro" id="IPR053951">
    <property type="entry name" value="K_trans_N"/>
</dbReference>
<accession>A0A7J8Y8F0</accession>
<reference evidence="5 6" key="1">
    <citation type="journal article" date="2019" name="Genome Biol. Evol.">
        <title>Insights into the evolution of the New World diploid cottons (Gossypium, subgenus Houzingenia) based on genome sequencing.</title>
        <authorList>
            <person name="Grover C.E."/>
            <person name="Arick M.A. 2nd"/>
            <person name="Thrash A."/>
            <person name="Conover J.L."/>
            <person name="Sanders W.S."/>
            <person name="Peterson D.G."/>
            <person name="Frelichowski J.E."/>
            <person name="Scheffler J.A."/>
            <person name="Scheffler B.E."/>
            <person name="Wendel J.F."/>
        </authorList>
    </citation>
    <scope>NUCLEOTIDE SEQUENCE [LARGE SCALE GENOMIC DNA]</scope>
    <source>
        <strain evidence="5">185</strain>
        <tissue evidence="5">Leaf</tissue>
    </source>
</reference>
<comment type="similarity">
    <text evidence="2">Belongs to the HAK/KUP transporter (TC 2.A.72.3) family.</text>
</comment>
<dbReference type="GO" id="GO:0015079">
    <property type="term" value="F:potassium ion transmembrane transporter activity"/>
    <property type="evidence" value="ECO:0007669"/>
    <property type="project" value="InterPro"/>
</dbReference>
<dbReference type="PANTHER" id="PTHR30540:SF88">
    <property type="entry name" value="POTASSIUM TRANSPORTER 13-RELATED"/>
    <property type="match status" value="1"/>
</dbReference>
<feature type="transmembrane region" description="Helical" evidence="3">
    <location>
        <begin position="48"/>
        <end position="69"/>
    </location>
</feature>
<evidence type="ECO:0000259" key="4">
    <source>
        <dbReference type="Pfam" id="PF02705"/>
    </source>
</evidence>
<proteinExistence type="inferred from homology"/>
<feature type="transmembrane region" description="Helical" evidence="3">
    <location>
        <begin position="209"/>
        <end position="228"/>
    </location>
</feature>
<organism evidence="5 6">
    <name type="scientific">Gossypium aridum</name>
    <name type="common">American cotton</name>
    <name type="synonym">Erioxylum aridum</name>
    <dbReference type="NCBI Taxonomy" id="34290"/>
    <lineage>
        <taxon>Eukaryota</taxon>
        <taxon>Viridiplantae</taxon>
        <taxon>Streptophyta</taxon>
        <taxon>Embryophyta</taxon>
        <taxon>Tracheophyta</taxon>
        <taxon>Spermatophyta</taxon>
        <taxon>Magnoliopsida</taxon>
        <taxon>eudicotyledons</taxon>
        <taxon>Gunneridae</taxon>
        <taxon>Pentapetalae</taxon>
        <taxon>rosids</taxon>
        <taxon>malvids</taxon>
        <taxon>Malvales</taxon>
        <taxon>Malvaceae</taxon>
        <taxon>Malvoideae</taxon>
        <taxon>Gossypium</taxon>
    </lineage>
</organism>
<name>A0A7J8Y8F0_GOSAI</name>
<keyword evidence="6" id="KW-1185">Reference proteome</keyword>
<sequence length="328" mass="36007">MQKFYKATLCLAYQSFGVVYGDLSSSPLYVYKSTFSGRLRLHEEDDEILGVLSLVFWTLTLIPLCKYIIFVLGADDNGEGGLIPAGGTFALYSLLCRRAKLGLLSASDASDDDISTYNSGLPRKETVASSILKEFFDKYHSSRIVLLLLVLLGTSMVIGDGILTPSMSVLSAVNGIRIKAPSLHENYTLFIAGVILVGLFALQHFGTRSVGYLFAPILLAWLLCISIIGVYNTIYWNPHVVSALSPYYVYNFFKKAGKDGWSSLGGIVLCITGAEAMFADLGHFSQLSIRIAFTVIVYPCLVLAYMGEAAYLSKHKEDLQKSFYKAIP</sequence>
<dbReference type="PANTHER" id="PTHR30540">
    <property type="entry name" value="OSMOTIC STRESS POTASSIUM TRANSPORTER"/>
    <property type="match status" value="1"/>
</dbReference>
<gene>
    <name evidence="5" type="ORF">Goari_002189</name>
</gene>
<evidence type="ECO:0000313" key="5">
    <source>
        <dbReference type="EMBL" id="MBA0695570.1"/>
    </source>
</evidence>
<feature type="transmembrane region" description="Helical" evidence="3">
    <location>
        <begin position="234"/>
        <end position="253"/>
    </location>
</feature>
<dbReference type="Proteomes" id="UP000593577">
    <property type="component" value="Unassembled WGS sequence"/>
</dbReference>
<feature type="transmembrane region" description="Helical" evidence="3">
    <location>
        <begin position="144"/>
        <end position="163"/>
    </location>
</feature>
<feature type="transmembrane region" description="Helical" evidence="3">
    <location>
        <begin position="183"/>
        <end position="202"/>
    </location>
</feature>
<dbReference type="EMBL" id="JABFAA010000011">
    <property type="protein sequence ID" value="MBA0695570.1"/>
    <property type="molecule type" value="Genomic_DNA"/>
</dbReference>
<evidence type="ECO:0000256" key="3">
    <source>
        <dbReference type="SAM" id="Phobius"/>
    </source>
</evidence>
<dbReference type="AlphaFoldDB" id="A0A7J8Y8F0"/>
<comment type="subcellular location">
    <subcellularLocation>
        <location evidence="1">Cell membrane</location>
        <topology evidence="1">Multi-pass membrane protein</topology>
    </subcellularLocation>
</comment>
<dbReference type="GO" id="GO:0005886">
    <property type="term" value="C:plasma membrane"/>
    <property type="evidence" value="ECO:0007669"/>
    <property type="project" value="UniProtKB-SubCell"/>
</dbReference>
<keyword evidence="3" id="KW-1133">Transmembrane helix</keyword>
<feature type="non-terminal residue" evidence="5">
    <location>
        <position position="328"/>
    </location>
</feature>
<dbReference type="InterPro" id="IPR003855">
    <property type="entry name" value="K+_transporter"/>
</dbReference>
<feature type="transmembrane region" description="Helical" evidence="3">
    <location>
        <begin position="260"/>
        <end position="279"/>
    </location>
</feature>
<protein>
    <recommendedName>
        <fullName evidence="4">K+ potassium transporter integral membrane domain-containing protein</fullName>
    </recommendedName>
</protein>
<feature type="domain" description="K+ potassium transporter integral membrane" evidence="4">
    <location>
        <begin position="11"/>
        <end position="328"/>
    </location>
</feature>
<comment type="caution">
    <text evidence="5">The sequence shown here is derived from an EMBL/GenBank/DDBJ whole genome shotgun (WGS) entry which is preliminary data.</text>
</comment>
<feature type="transmembrane region" description="Helical" evidence="3">
    <location>
        <begin position="291"/>
        <end position="312"/>
    </location>
</feature>
<keyword evidence="3" id="KW-0472">Membrane</keyword>
<evidence type="ECO:0000256" key="2">
    <source>
        <dbReference type="ARBA" id="ARBA00008440"/>
    </source>
</evidence>